<evidence type="ECO:0000256" key="5">
    <source>
        <dbReference type="ARBA" id="ARBA00023136"/>
    </source>
</evidence>
<evidence type="ECO:0000256" key="2">
    <source>
        <dbReference type="ARBA" id="ARBA00008034"/>
    </source>
</evidence>
<reference evidence="9 11" key="3">
    <citation type="submission" date="2020-05" db="EMBL/GenBank/DDBJ databases">
        <title>FDA dAtabase for Regulatory Grade micrObial Sequences (FDA-ARGOS): Supporting development and validation of Infectious Disease Dx tests.</title>
        <authorList>
            <person name="Pederson C."/>
            <person name="Tallon L."/>
            <person name="Sadzewicz L."/>
            <person name="Zhao X."/>
            <person name="Vavikolanu K."/>
            <person name="Mehta A."/>
            <person name="Aluvathingal J."/>
            <person name="Nadendla S."/>
            <person name="Myers T."/>
            <person name="Yan Y."/>
            <person name="Sichtig H."/>
        </authorList>
    </citation>
    <scope>NUCLEOTIDE SEQUENCE [LARGE SCALE GENOMIC DNA]</scope>
    <source>
        <strain evidence="9 11">FDAARGOS_764</strain>
    </source>
</reference>
<keyword evidence="3 6" id="KW-0812">Transmembrane</keyword>
<feature type="transmembrane region" description="Helical" evidence="7">
    <location>
        <begin position="12"/>
        <end position="30"/>
    </location>
</feature>
<dbReference type="Proteomes" id="UP000502899">
    <property type="component" value="Chromosome"/>
</dbReference>
<evidence type="ECO:0000313" key="8">
    <source>
        <dbReference type="EMBL" id="OXZ39572.1"/>
    </source>
</evidence>
<dbReference type="Pfam" id="PF00950">
    <property type="entry name" value="ABC-3"/>
    <property type="match status" value="1"/>
</dbReference>
<dbReference type="GO" id="GO:0043190">
    <property type="term" value="C:ATP-binding cassette (ABC) transporter complex"/>
    <property type="evidence" value="ECO:0007669"/>
    <property type="project" value="InterPro"/>
</dbReference>
<dbReference type="GO" id="GO:0055085">
    <property type="term" value="P:transmembrane transport"/>
    <property type="evidence" value="ECO:0007669"/>
    <property type="project" value="InterPro"/>
</dbReference>
<keyword evidence="5 7" id="KW-0472">Membrane</keyword>
<dbReference type="EMBL" id="NDYI01000004">
    <property type="protein sequence ID" value="OXZ39572.1"/>
    <property type="molecule type" value="Genomic_DNA"/>
</dbReference>
<reference evidence="8" key="1">
    <citation type="journal article" date="2017" name="J. Clin. Microbiol.">
        <title>Finegoldia magna Isolated from Orthopedic Joint Implant-Associated Infections.</title>
        <authorList>
            <person name="Soderquist B."/>
            <person name="Bjorklund S."/>
            <person name="Hellmark B."/>
            <person name="Jensen A."/>
            <person name="Bruggemann H."/>
        </authorList>
    </citation>
    <scope>NUCLEOTIDE SEQUENCE</scope>
    <source>
        <strain evidence="8">08T492</strain>
    </source>
</reference>
<keyword evidence="4 7" id="KW-1133">Transmembrane helix</keyword>
<dbReference type="OMA" id="WLESNTQ"/>
<dbReference type="SUPFAM" id="SSF81345">
    <property type="entry name" value="ABC transporter involved in vitamin B12 uptake, BtuC"/>
    <property type="match status" value="1"/>
</dbReference>
<feature type="transmembrane region" description="Helical" evidence="7">
    <location>
        <begin position="128"/>
        <end position="154"/>
    </location>
</feature>
<feature type="transmembrane region" description="Helical" evidence="7">
    <location>
        <begin position="87"/>
        <end position="108"/>
    </location>
</feature>
<dbReference type="Proteomes" id="UP000215361">
    <property type="component" value="Unassembled WGS sequence"/>
</dbReference>
<evidence type="ECO:0000256" key="7">
    <source>
        <dbReference type="SAM" id="Phobius"/>
    </source>
</evidence>
<feature type="transmembrane region" description="Helical" evidence="7">
    <location>
        <begin position="50"/>
        <end position="75"/>
    </location>
</feature>
<proteinExistence type="inferred from homology"/>
<evidence type="ECO:0000313" key="11">
    <source>
        <dbReference type="Proteomes" id="UP000502899"/>
    </source>
</evidence>
<evidence type="ECO:0000256" key="6">
    <source>
        <dbReference type="RuleBase" id="RU003943"/>
    </source>
</evidence>
<organism evidence="8 10">
    <name type="scientific">Finegoldia magna</name>
    <name type="common">Peptostreptococcus magnus</name>
    <dbReference type="NCBI Taxonomy" id="1260"/>
    <lineage>
        <taxon>Bacteria</taxon>
        <taxon>Bacillati</taxon>
        <taxon>Bacillota</taxon>
        <taxon>Tissierellia</taxon>
        <taxon>Tissierellales</taxon>
        <taxon>Peptoniphilaceae</taxon>
        <taxon>Finegoldia</taxon>
    </lineage>
</organism>
<dbReference type="RefSeq" id="WP_002839819.1">
    <property type="nucleotide sequence ID" value="NZ_CABKMR010000001.1"/>
</dbReference>
<accession>A0A133N212</accession>
<protein>
    <submittedName>
        <fullName evidence="9">Metal ABC transporter permease</fullName>
    </submittedName>
    <submittedName>
        <fullName evidence="8">Zinc ABC transporter permease</fullName>
    </submittedName>
</protein>
<dbReference type="PANTHER" id="PTHR30477:SF0">
    <property type="entry name" value="METAL TRANSPORT SYSTEM MEMBRANE PROTEIN TM_0125-RELATED"/>
    <property type="match status" value="1"/>
</dbReference>
<dbReference type="Gene3D" id="1.10.3470.10">
    <property type="entry name" value="ABC transporter involved in vitamin B12 uptake, BtuC"/>
    <property type="match status" value="1"/>
</dbReference>
<keyword evidence="6" id="KW-0813">Transport</keyword>
<evidence type="ECO:0000256" key="1">
    <source>
        <dbReference type="ARBA" id="ARBA00004141"/>
    </source>
</evidence>
<comment type="similarity">
    <text evidence="2 6">Belongs to the ABC-3 integral membrane protein family.</text>
</comment>
<dbReference type="GO" id="GO:0010043">
    <property type="term" value="P:response to zinc ion"/>
    <property type="evidence" value="ECO:0007669"/>
    <property type="project" value="TreeGrafter"/>
</dbReference>
<dbReference type="AlphaFoldDB" id="A0A133N212"/>
<dbReference type="InterPro" id="IPR001626">
    <property type="entry name" value="ABC_TroCD"/>
</dbReference>
<dbReference type="EMBL" id="CP054000">
    <property type="protein sequence ID" value="QKH79367.1"/>
    <property type="molecule type" value="Genomic_DNA"/>
</dbReference>
<sequence>MLEFAFMRKALIAGLMLAIMIPMIGIIMVNRKTSMIGDALSHTALSGVGLGLILGFDPLLGSAIVCVVAAFLIELIRKKFPQYGDMATAVIMSTGLGIAAILSDFAPGGNSFESYLFGSISSVTNMDVINISVIFVLILAVSISQYAGLLAISIDKNIARLAGVKVNRINAIFTLLSAITIALAVKIVGALMVTSLIVLPVATALIIAKSYKKTYIITIILGVLYMMLGIVQSYQFDIKPGGAIVVNAVIGMIVFVAYSKIKQPNRRNFSNSENNAKIK</sequence>
<dbReference type="PANTHER" id="PTHR30477">
    <property type="entry name" value="ABC-TRANSPORTER METAL-BINDING PROTEIN"/>
    <property type="match status" value="1"/>
</dbReference>
<feature type="transmembrane region" description="Helical" evidence="7">
    <location>
        <begin position="240"/>
        <end position="258"/>
    </location>
</feature>
<gene>
    <name evidence="8" type="ORF">B9N56_00860</name>
    <name evidence="9" type="ORF">FOC70_02955</name>
</gene>
<feature type="transmembrane region" description="Helical" evidence="7">
    <location>
        <begin position="190"/>
        <end position="208"/>
    </location>
</feature>
<evidence type="ECO:0000313" key="10">
    <source>
        <dbReference type="Proteomes" id="UP000215361"/>
    </source>
</evidence>
<reference evidence="10" key="2">
    <citation type="submission" date="2017-04" db="EMBL/GenBank/DDBJ databases">
        <title>Finegoldia magna isolated from orthopedic joint implant-associated infections.</title>
        <authorList>
            <person name="Bjorklund S."/>
            <person name="Bruggemann H."/>
            <person name="Jensen A."/>
            <person name="Hellmark B."/>
            <person name="Soderquist B."/>
        </authorList>
    </citation>
    <scope>NUCLEOTIDE SEQUENCE [LARGE SCALE GENOMIC DNA]</scope>
    <source>
        <strain evidence="10">08T492</strain>
    </source>
</reference>
<evidence type="ECO:0000256" key="4">
    <source>
        <dbReference type="ARBA" id="ARBA00022989"/>
    </source>
</evidence>
<name>A0A133N212_FINMA</name>
<evidence type="ECO:0000313" key="9">
    <source>
        <dbReference type="EMBL" id="QKH79367.1"/>
    </source>
</evidence>
<feature type="transmembrane region" description="Helical" evidence="7">
    <location>
        <begin position="215"/>
        <end position="234"/>
    </location>
</feature>
<dbReference type="InterPro" id="IPR037294">
    <property type="entry name" value="ABC_BtuC-like"/>
</dbReference>
<feature type="transmembrane region" description="Helical" evidence="7">
    <location>
        <begin position="166"/>
        <end position="184"/>
    </location>
</feature>
<comment type="subcellular location">
    <subcellularLocation>
        <location evidence="6">Cell membrane</location>
        <topology evidence="6">Multi-pass membrane protein</topology>
    </subcellularLocation>
    <subcellularLocation>
        <location evidence="1">Membrane</location>
        <topology evidence="1">Multi-pass membrane protein</topology>
    </subcellularLocation>
</comment>
<evidence type="ECO:0000256" key="3">
    <source>
        <dbReference type="ARBA" id="ARBA00022692"/>
    </source>
</evidence>